<dbReference type="EMBL" id="KN652894">
    <property type="protein sequence ID" value="KHN28292.1"/>
    <property type="molecule type" value="Genomic_DNA"/>
</dbReference>
<feature type="signal peptide" evidence="4">
    <location>
        <begin position="1"/>
        <end position="27"/>
    </location>
</feature>
<evidence type="ECO:0000256" key="1">
    <source>
        <dbReference type="ARBA" id="ARBA00022729"/>
    </source>
</evidence>
<dbReference type="InterPro" id="IPR035513">
    <property type="entry name" value="Invertase/methylesterase_inhib"/>
</dbReference>
<dbReference type="NCBIfam" id="TIGR01614">
    <property type="entry name" value="PME_inhib"/>
    <property type="match status" value="1"/>
</dbReference>
<name>A0A0B2R997_GLYSO</name>
<sequence>MVHSFVKHPLLPSLLLLLCFVFSLCSARIVEIGNICSKHNNPNSCDNILRSVPGATSGVDLGSISLYLINMAHVNAFDTIGQISYNIRKATNTQTKQRYNSCIMDYDDVLLSLTQAKQSYNSGNYAALKSNGITVIEDVKDCDTKAYDLPQLRMNNQYLVDVSMIIMILADFLAGKF</sequence>
<dbReference type="InterPro" id="IPR052421">
    <property type="entry name" value="PCW_Enzyme_Inhibitor"/>
</dbReference>
<dbReference type="Gene3D" id="1.20.140.40">
    <property type="entry name" value="Invertase/pectin methylesterase inhibitor family protein"/>
    <property type="match status" value="1"/>
</dbReference>
<dbReference type="InterPro" id="IPR006501">
    <property type="entry name" value="Pectinesterase_inhib_dom"/>
</dbReference>
<dbReference type="AlphaFoldDB" id="A0A0B2R997"/>
<feature type="domain" description="Pectinesterase inhibitor" evidence="5">
    <location>
        <begin position="32"/>
        <end position="146"/>
    </location>
</feature>
<dbReference type="PANTHER" id="PTHR36710">
    <property type="entry name" value="PECTINESTERASE INHIBITOR-LIKE"/>
    <property type="match status" value="1"/>
</dbReference>
<organism evidence="6">
    <name type="scientific">Glycine soja</name>
    <name type="common">Wild soybean</name>
    <dbReference type="NCBI Taxonomy" id="3848"/>
    <lineage>
        <taxon>Eukaryota</taxon>
        <taxon>Viridiplantae</taxon>
        <taxon>Streptophyta</taxon>
        <taxon>Embryophyta</taxon>
        <taxon>Tracheophyta</taxon>
        <taxon>Spermatophyta</taxon>
        <taxon>Magnoliopsida</taxon>
        <taxon>eudicotyledons</taxon>
        <taxon>Gunneridae</taxon>
        <taxon>Pentapetalae</taxon>
        <taxon>rosids</taxon>
        <taxon>fabids</taxon>
        <taxon>Fabales</taxon>
        <taxon>Fabaceae</taxon>
        <taxon>Papilionoideae</taxon>
        <taxon>50 kb inversion clade</taxon>
        <taxon>NPAAA clade</taxon>
        <taxon>indigoferoid/millettioid clade</taxon>
        <taxon>Phaseoleae</taxon>
        <taxon>Glycine</taxon>
        <taxon>Glycine subgen. Soja</taxon>
    </lineage>
</organism>
<evidence type="ECO:0000259" key="5">
    <source>
        <dbReference type="Pfam" id="PF04043"/>
    </source>
</evidence>
<proteinExistence type="inferred from homology"/>
<keyword evidence="1 4" id="KW-0732">Signal</keyword>
<evidence type="ECO:0000256" key="3">
    <source>
        <dbReference type="ARBA" id="ARBA00038471"/>
    </source>
</evidence>
<dbReference type="SUPFAM" id="SSF101148">
    <property type="entry name" value="Plant invertase/pectin methylesterase inhibitor"/>
    <property type="match status" value="1"/>
</dbReference>
<evidence type="ECO:0000313" key="6">
    <source>
        <dbReference type="EMBL" id="KHN28292.1"/>
    </source>
</evidence>
<dbReference type="CDD" id="cd15797">
    <property type="entry name" value="PMEI"/>
    <property type="match status" value="1"/>
</dbReference>
<dbReference type="GO" id="GO:0046910">
    <property type="term" value="F:pectinesterase inhibitor activity"/>
    <property type="evidence" value="ECO:0007669"/>
    <property type="project" value="InterPro"/>
</dbReference>
<evidence type="ECO:0000256" key="2">
    <source>
        <dbReference type="ARBA" id="ARBA00023157"/>
    </source>
</evidence>
<dbReference type="Pfam" id="PF04043">
    <property type="entry name" value="PMEI"/>
    <property type="match status" value="1"/>
</dbReference>
<keyword evidence="2" id="KW-1015">Disulfide bond</keyword>
<dbReference type="PANTHER" id="PTHR36710:SF4">
    <property type="entry name" value="PLANT INVERTASE_PECTIN METHYLESTERASE INHIBITOR SUPERFAMILY PROTEIN"/>
    <property type="match status" value="1"/>
</dbReference>
<reference evidence="6" key="1">
    <citation type="submission" date="2014-07" db="EMBL/GenBank/DDBJ databases">
        <title>Identification of a novel salt tolerance gene in wild soybean by whole-genome sequencing.</title>
        <authorList>
            <person name="Lam H.-M."/>
            <person name="Qi X."/>
            <person name="Li M.-W."/>
            <person name="Liu X."/>
            <person name="Xie M."/>
            <person name="Ni M."/>
            <person name="Xu X."/>
        </authorList>
    </citation>
    <scope>NUCLEOTIDE SEQUENCE [LARGE SCALE GENOMIC DNA]</scope>
    <source>
        <tissue evidence="6">Root</tissue>
    </source>
</reference>
<gene>
    <name evidence="6" type="ORF">glysoja_040172</name>
</gene>
<protein>
    <submittedName>
        <fullName evidence="6">Pectinesterase inhibitor</fullName>
    </submittedName>
</protein>
<dbReference type="Proteomes" id="UP000053555">
    <property type="component" value="Unassembled WGS sequence"/>
</dbReference>
<dbReference type="SMR" id="A0A0B2R997"/>
<dbReference type="InterPro" id="IPR034086">
    <property type="entry name" value="PMEI_plant"/>
</dbReference>
<feature type="chain" id="PRO_5002076834" evidence="4">
    <location>
        <begin position="28"/>
        <end position="177"/>
    </location>
</feature>
<accession>A0A0B2R997</accession>
<comment type="similarity">
    <text evidence="3">Belongs to the PMEI family.</text>
</comment>
<evidence type="ECO:0000256" key="4">
    <source>
        <dbReference type="SAM" id="SignalP"/>
    </source>
</evidence>